<proteinExistence type="predicted"/>
<feature type="non-terminal residue" evidence="1">
    <location>
        <position position="53"/>
    </location>
</feature>
<name>A0A0B6ZCG3_9EUPU</name>
<sequence>MLLTHVLWKFQDHLRSDLTKNSWCALVTRLDKKPCSLTGGGNLHYKHLRSKAH</sequence>
<organism evidence="1">
    <name type="scientific">Arion vulgaris</name>
    <dbReference type="NCBI Taxonomy" id="1028688"/>
    <lineage>
        <taxon>Eukaryota</taxon>
        <taxon>Metazoa</taxon>
        <taxon>Spiralia</taxon>
        <taxon>Lophotrochozoa</taxon>
        <taxon>Mollusca</taxon>
        <taxon>Gastropoda</taxon>
        <taxon>Heterobranchia</taxon>
        <taxon>Euthyneura</taxon>
        <taxon>Panpulmonata</taxon>
        <taxon>Eupulmonata</taxon>
        <taxon>Stylommatophora</taxon>
        <taxon>Helicina</taxon>
        <taxon>Arionoidea</taxon>
        <taxon>Arionidae</taxon>
        <taxon>Arion</taxon>
    </lineage>
</organism>
<dbReference type="EMBL" id="HACG01019267">
    <property type="protein sequence ID" value="CEK66132.1"/>
    <property type="molecule type" value="Transcribed_RNA"/>
</dbReference>
<gene>
    <name evidence="1" type="primary">ORF57426</name>
</gene>
<protein>
    <submittedName>
        <fullName evidence="1">Uncharacterized protein</fullName>
    </submittedName>
</protein>
<accession>A0A0B6ZCG3</accession>
<dbReference type="AlphaFoldDB" id="A0A0B6ZCG3"/>
<evidence type="ECO:0000313" key="1">
    <source>
        <dbReference type="EMBL" id="CEK66132.1"/>
    </source>
</evidence>
<reference evidence="1" key="1">
    <citation type="submission" date="2014-12" db="EMBL/GenBank/DDBJ databases">
        <title>Insight into the proteome of Arion vulgaris.</title>
        <authorList>
            <person name="Aradska J."/>
            <person name="Bulat T."/>
            <person name="Smidak R."/>
            <person name="Sarate P."/>
            <person name="Gangsoo J."/>
            <person name="Sialana F."/>
            <person name="Bilban M."/>
            <person name="Lubec G."/>
        </authorList>
    </citation>
    <scope>NUCLEOTIDE SEQUENCE</scope>
    <source>
        <tissue evidence="1">Skin</tissue>
    </source>
</reference>